<evidence type="ECO:0000313" key="2">
    <source>
        <dbReference type="EMBL" id="KTD67078.1"/>
    </source>
</evidence>
<dbReference type="PATRIC" id="fig|947033.5.peg.3493"/>
<evidence type="ECO:0008006" key="4">
    <source>
        <dbReference type="Google" id="ProtNLM"/>
    </source>
</evidence>
<accession>A0A0W0ZE70</accession>
<feature type="transmembrane region" description="Helical" evidence="1">
    <location>
        <begin position="96"/>
        <end position="116"/>
    </location>
</feature>
<keyword evidence="1" id="KW-0812">Transmembrane</keyword>
<proteinExistence type="predicted"/>
<dbReference type="Proteomes" id="UP000054926">
    <property type="component" value="Unassembled WGS sequence"/>
</dbReference>
<feature type="transmembrane region" description="Helical" evidence="1">
    <location>
        <begin position="122"/>
        <end position="143"/>
    </location>
</feature>
<dbReference type="STRING" id="947033.Lste_3284"/>
<dbReference type="RefSeq" id="WP_237760517.1">
    <property type="nucleotide sequence ID" value="NZ_LNYY01000021.1"/>
</dbReference>
<keyword evidence="1" id="KW-1133">Transmembrane helix</keyword>
<evidence type="ECO:0000256" key="1">
    <source>
        <dbReference type="SAM" id="Phobius"/>
    </source>
</evidence>
<comment type="caution">
    <text evidence="2">The sequence shown here is derived from an EMBL/GenBank/DDBJ whole genome shotgun (WGS) entry which is preliminary data.</text>
</comment>
<keyword evidence="3" id="KW-1185">Reference proteome</keyword>
<dbReference type="AlphaFoldDB" id="A0A0W0ZE70"/>
<organism evidence="2 3">
    <name type="scientific">Legionella steelei</name>
    <dbReference type="NCBI Taxonomy" id="947033"/>
    <lineage>
        <taxon>Bacteria</taxon>
        <taxon>Pseudomonadati</taxon>
        <taxon>Pseudomonadota</taxon>
        <taxon>Gammaproteobacteria</taxon>
        <taxon>Legionellales</taxon>
        <taxon>Legionellaceae</taxon>
        <taxon>Legionella</taxon>
    </lineage>
</organism>
<reference evidence="2 3" key="1">
    <citation type="submission" date="2015-11" db="EMBL/GenBank/DDBJ databases">
        <title>Genomic analysis of 38 Legionella species identifies large and diverse effector repertoires.</title>
        <authorList>
            <person name="Burstein D."/>
            <person name="Amaro F."/>
            <person name="Zusman T."/>
            <person name="Lifshitz Z."/>
            <person name="Cohen O."/>
            <person name="Gilbert J.A."/>
            <person name="Pupko T."/>
            <person name="Shuman H.A."/>
            <person name="Segal G."/>
        </authorList>
    </citation>
    <scope>NUCLEOTIDE SEQUENCE [LARGE SCALE GENOMIC DNA]</scope>
    <source>
        <strain evidence="2 3">IMVS3376</strain>
    </source>
</reference>
<sequence>MPEKNMSEKIPTQTRQIPKLLTLTAQAINKTNPNLFFTLYQNKKLPPEIEDQYINPPVQKLVKEHEEIYKSNVKRRKEDVGYCASRLDKDTCYRKCVGLTMAALGSGVHLSVYYILRASGASSSATITFLATIPATICVLTCFSPCAAHLLSKGIANCVIPGVPNEEIDLNDKVDDIESQRSIAP</sequence>
<gene>
    <name evidence="2" type="ORF">Lste_3284</name>
</gene>
<evidence type="ECO:0000313" key="3">
    <source>
        <dbReference type="Proteomes" id="UP000054926"/>
    </source>
</evidence>
<dbReference type="EMBL" id="LNYY01000021">
    <property type="protein sequence ID" value="KTD67078.1"/>
    <property type="molecule type" value="Genomic_DNA"/>
</dbReference>
<name>A0A0W0ZE70_9GAMM</name>
<keyword evidence="1" id="KW-0472">Membrane</keyword>
<protein>
    <recommendedName>
        <fullName evidence="4">Transmembrane protein</fullName>
    </recommendedName>
</protein>